<dbReference type="CDD" id="cd05233">
    <property type="entry name" value="SDR_c"/>
    <property type="match status" value="1"/>
</dbReference>
<dbReference type="EMBL" id="JAPDFR010000010">
    <property type="protein sequence ID" value="KAK0382838.1"/>
    <property type="molecule type" value="Genomic_DNA"/>
</dbReference>
<keyword evidence="5" id="KW-1185">Reference proteome</keyword>
<keyword evidence="2" id="KW-0521">NADP</keyword>
<dbReference type="PROSITE" id="PS00061">
    <property type="entry name" value="ADH_SHORT"/>
    <property type="match status" value="1"/>
</dbReference>
<proteinExistence type="inferred from homology"/>
<dbReference type="InterPro" id="IPR002347">
    <property type="entry name" value="SDR_fam"/>
</dbReference>
<accession>A0AA39G8V9</accession>
<evidence type="ECO:0000256" key="3">
    <source>
        <dbReference type="ARBA" id="ARBA00023002"/>
    </source>
</evidence>
<comment type="caution">
    <text evidence="4">The sequence shown here is derived from an EMBL/GenBank/DDBJ whole genome shotgun (WGS) entry which is preliminary data.</text>
</comment>
<reference evidence="4" key="1">
    <citation type="submission" date="2022-10" db="EMBL/GenBank/DDBJ databases">
        <title>Determination and structural analysis of whole genome sequence of Sarocladium strictum F4-1.</title>
        <authorList>
            <person name="Hu L."/>
            <person name="Jiang Y."/>
        </authorList>
    </citation>
    <scope>NUCLEOTIDE SEQUENCE</scope>
    <source>
        <strain evidence="4">F4-1</strain>
    </source>
</reference>
<dbReference type="PRINTS" id="PR00081">
    <property type="entry name" value="GDHRDH"/>
</dbReference>
<comment type="similarity">
    <text evidence="1">Belongs to the short-chain dehydrogenases/reductases (SDR) family.</text>
</comment>
<dbReference type="AlphaFoldDB" id="A0AA39G8V9"/>
<gene>
    <name evidence="4" type="ORF">NLU13_9933</name>
</gene>
<dbReference type="PANTHER" id="PTHR43618">
    <property type="entry name" value="7-ALPHA-HYDROXYSTEROID DEHYDROGENASE"/>
    <property type="match status" value="1"/>
</dbReference>
<dbReference type="InterPro" id="IPR020904">
    <property type="entry name" value="Sc_DH/Rdtase_CS"/>
</dbReference>
<dbReference type="Gene3D" id="3.40.50.720">
    <property type="entry name" value="NAD(P)-binding Rossmann-like Domain"/>
    <property type="match status" value="1"/>
</dbReference>
<evidence type="ECO:0000313" key="5">
    <source>
        <dbReference type="Proteomes" id="UP001175261"/>
    </source>
</evidence>
<protein>
    <submittedName>
        <fullName evidence="4">Uncharacterized protein</fullName>
    </submittedName>
</protein>
<dbReference type="Pfam" id="PF00106">
    <property type="entry name" value="adh_short"/>
    <property type="match status" value="1"/>
</dbReference>
<dbReference type="PANTHER" id="PTHR43618:SF18">
    <property type="entry name" value="SHORT CHAIN DEHYDROGENASE_REDUCTASE FAMILY (AFU_ORTHOLOGUE AFUA_5G12480)"/>
    <property type="match status" value="1"/>
</dbReference>
<name>A0AA39G8V9_SARSR</name>
<dbReference type="Proteomes" id="UP001175261">
    <property type="component" value="Unassembled WGS sequence"/>
</dbReference>
<dbReference type="GO" id="GO:0016491">
    <property type="term" value="F:oxidoreductase activity"/>
    <property type="evidence" value="ECO:0007669"/>
    <property type="project" value="UniProtKB-KW"/>
</dbReference>
<evidence type="ECO:0000313" key="4">
    <source>
        <dbReference type="EMBL" id="KAK0382838.1"/>
    </source>
</evidence>
<evidence type="ECO:0000256" key="1">
    <source>
        <dbReference type="ARBA" id="ARBA00006484"/>
    </source>
</evidence>
<organism evidence="4 5">
    <name type="scientific">Sarocladium strictum</name>
    <name type="common">Black bundle disease fungus</name>
    <name type="synonym">Acremonium strictum</name>
    <dbReference type="NCBI Taxonomy" id="5046"/>
    <lineage>
        <taxon>Eukaryota</taxon>
        <taxon>Fungi</taxon>
        <taxon>Dikarya</taxon>
        <taxon>Ascomycota</taxon>
        <taxon>Pezizomycotina</taxon>
        <taxon>Sordariomycetes</taxon>
        <taxon>Hypocreomycetidae</taxon>
        <taxon>Hypocreales</taxon>
        <taxon>Sarocladiaceae</taxon>
        <taxon>Sarocladium</taxon>
    </lineage>
</organism>
<dbReference type="InterPro" id="IPR036291">
    <property type="entry name" value="NAD(P)-bd_dom_sf"/>
</dbReference>
<dbReference type="InterPro" id="IPR052178">
    <property type="entry name" value="Sec_Metab_Biosynth_SDR"/>
</dbReference>
<evidence type="ECO:0000256" key="2">
    <source>
        <dbReference type="ARBA" id="ARBA00022857"/>
    </source>
</evidence>
<keyword evidence="3" id="KW-0560">Oxidoreductase</keyword>
<sequence length="294" mass="30958">MMGSQTGHDVNAASLFNVDGMVALVTGGGSGIGLMMTKALAHNGAAKVYIAGRRLEVLEAAASATGPNVIPIQCDVTSKESLAAAADRIRQDAGFINLLICNSGIGGPQVKPITDETSAEEWAASNLSVDFEDYNRTFSVNTTSVWYTAMTFLPLLDAGNKKGNLQQTSQVLVTSSIAAFNKHASGGYAYGQSKAAVNHVVKHLSVALPKWKIRANSIAPGLFPSDMSGPIVQKYTDDAGETRLPKEMVPLQRMGDEKDMAGTVLYFASRAGAYCNGVISTVDGGRLANFSALY</sequence>
<dbReference type="SUPFAM" id="SSF51735">
    <property type="entry name" value="NAD(P)-binding Rossmann-fold domains"/>
    <property type="match status" value="1"/>
</dbReference>